<feature type="compositionally biased region" description="Basic and acidic residues" evidence="1">
    <location>
        <begin position="1"/>
        <end position="11"/>
    </location>
</feature>
<dbReference type="Proteomes" id="UP000299102">
    <property type="component" value="Unassembled WGS sequence"/>
</dbReference>
<keyword evidence="3" id="KW-1185">Reference proteome</keyword>
<comment type="caution">
    <text evidence="2">The sequence shown here is derived from an EMBL/GenBank/DDBJ whole genome shotgun (WGS) entry which is preliminary data.</text>
</comment>
<evidence type="ECO:0000313" key="2">
    <source>
        <dbReference type="EMBL" id="GBP54004.1"/>
    </source>
</evidence>
<feature type="region of interest" description="Disordered" evidence="1">
    <location>
        <begin position="55"/>
        <end position="88"/>
    </location>
</feature>
<sequence length="88" mass="10359">MVSEVPNEHGGVKQLARAVSEVIERRRRQRPRTGSKPNNDELNDFAVVHVTYEPRRTRNRLSDANGQPRLYDGCVQRVRRRRKQIKRP</sequence>
<feature type="compositionally biased region" description="Basic residues" evidence="1">
    <location>
        <begin position="77"/>
        <end position="88"/>
    </location>
</feature>
<proteinExistence type="predicted"/>
<evidence type="ECO:0000313" key="3">
    <source>
        <dbReference type="Proteomes" id="UP000299102"/>
    </source>
</evidence>
<feature type="region of interest" description="Disordered" evidence="1">
    <location>
        <begin position="1"/>
        <end position="43"/>
    </location>
</feature>
<dbReference type="AlphaFoldDB" id="A0A4C1WVC8"/>
<reference evidence="2 3" key="1">
    <citation type="journal article" date="2019" name="Commun. Biol.">
        <title>The bagworm genome reveals a unique fibroin gene that provides high tensile strength.</title>
        <authorList>
            <person name="Kono N."/>
            <person name="Nakamura H."/>
            <person name="Ohtoshi R."/>
            <person name="Tomita M."/>
            <person name="Numata K."/>
            <person name="Arakawa K."/>
        </authorList>
    </citation>
    <scope>NUCLEOTIDE SEQUENCE [LARGE SCALE GENOMIC DNA]</scope>
</reference>
<dbReference type="EMBL" id="BGZK01000637">
    <property type="protein sequence ID" value="GBP54004.1"/>
    <property type="molecule type" value="Genomic_DNA"/>
</dbReference>
<name>A0A4C1WVC8_EUMVA</name>
<accession>A0A4C1WVC8</accession>
<protein>
    <submittedName>
        <fullName evidence="2">Uncharacterized protein</fullName>
    </submittedName>
</protein>
<gene>
    <name evidence="2" type="ORF">EVAR_36887_1</name>
</gene>
<evidence type="ECO:0000256" key="1">
    <source>
        <dbReference type="SAM" id="MobiDB-lite"/>
    </source>
</evidence>
<organism evidence="2 3">
    <name type="scientific">Eumeta variegata</name>
    <name type="common">Bagworm moth</name>
    <name type="synonym">Eumeta japonica</name>
    <dbReference type="NCBI Taxonomy" id="151549"/>
    <lineage>
        <taxon>Eukaryota</taxon>
        <taxon>Metazoa</taxon>
        <taxon>Ecdysozoa</taxon>
        <taxon>Arthropoda</taxon>
        <taxon>Hexapoda</taxon>
        <taxon>Insecta</taxon>
        <taxon>Pterygota</taxon>
        <taxon>Neoptera</taxon>
        <taxon>Endopterygota</taxon>
        <taxon>Lepidoptera</taxon>
        <taxon>Glossata</taxon>
        <taxon>Ditrysia</taxon>
        <taxon>Tineoidea</taxon>
        <taxon>Psychidae</taxon>
        <taxon>Oiketicinae</taxon>
        <taxon>Eumeta</taxon>
    </lineage>
</organism>